<name>A0A5S4GP20_9ACTN</name>
<dbReference type="NCBIfam" id="NF042914">
    <property type="entry name" value="SAV915_dom"/>
    <property type="match status" value="1"/>
</dbReference>
<reference evidence="2 3" key="1">
    <citation type="submission" date="2019-05" db="EMBL/GenBank/DDBJ databases">
        <title>Draft genome sequence of Nonomuraea zeae DSM 100528.</title>
        <authorList>
            <person name="Saricaoglu S."/>
            <person name="Isik K."/>
        </authorList>
    </citation>
    <scope>NUCLEOTIDE SEQUENCE [LARGE SCALE GENOMIC DNA]</scope>
    <source>
        <strain evidence="2 3">DSM 100528</strain>
    </source>
</reference>
<evidence type="ECO:0000259" key="1">
    <source>
        <dbReference type="Pfam" id="PF07179"/>
    </source>
</evidence>
<sequence>MRSDHEVPAKPVLASDMYGFFVGRKQMSEPRLFVPVRAGAYATALRLFRTAAGKRTAVAFTSPLKLTKVLGTDQRWVVLTAPALRGMLAELDVIGIVIDPAGTMTRSAERVA</sequence>
<accession>A0A5S4GP20</accession>
<keyword evidence="3" id="KW-1185">Reference proteome</keyword>
<organism evidence="2 3">
    <name type="scientific">Nonomuraea zeae</name>
    <dbReference type="NCBI Taxonomy" id="1642303"/>
    <lineage>
        <taxon>Bacteria</taxon>
        <taxon>Bacillati</taxon>
        <taxon>Actinomycetota</taxon>
        <taxon>Actinomycetes</taxon>
        <taxon>Streptosporangiales</taxon>
        <taxon>Streptosporangiaceae</taxon>
        <taxon>Nonomuraea</taxon>
    </lineage>
</organism>
<dbReference type="Pfam" id="PF07179">
    <property type="entry name" value="SseB"/>
    <property type="match status" value="1"/>
</dbReference>
<dbReference type="OrthoDB" id="4238227at2"/>
<gene>
    <name evidence="2" type="ORF">ETD85_17185</name>
</gene>
<evidence type="ECO:0000313" key="3">
    <source>
        <dbReference type="Proteomes" id="UP000306628"/>
    </source>
</evidence>
<feature type="domain" description="SseB protein N-terminal" evidence="1">
    <location>
        <begin position="29"/>
        <end position="103"/>
    </location>
</feature>
<protein>
    <recommendedName>
        <fullName evidence="1">SseB protein N-terminal domain-containing protein</fullName>
    </recommendedName>
</protein>
<evidence type="ECO:0000313" key="2">
    <source>
        <dbReference type="EMBL" id="TMR34301.1"/>
    </source>
</evidence>
<dbReference type="EMBL" id="VCKX01000046">
    <property type="protein sequence ID" value="TMR34301.1"/>
    <property type="molecule type" value="Genomic_DNA"/>
</dbReference>
<dbReference type="InterPro" id="IPR009839">
    <property type="entry name" value="SseB_N"/>
</dbReference>
<comment type="caution">
    <text evidence="2">The sequence shown here is derived from an EMBL/GenBank/DDBJ whole genome shotgun (WGS) entry which is preliminary data.</text>
</comment>
<dbReference type="AlphaFoldDB" id="A0A5S4GP20"/>
<dbReference type="Proteomes" id="UP000306628">
    <property type="component" value="Unassembled WGS sequence"/>
</dbReference>
<proteinExistence type="predicted"/>
<dbReference type="InterPro" id="IPR049975">
    <property type="entry name" value="SAV_915-like_dom"/>
</dbReference>